<evidence type="ECO:0000313" key="1">
    <source>
        <dbReference type="EMBL" id="GGB30086.1"/>
    </source>
</evidence>
<sequence length="186" mass="20741">MREALKRAVAENHGGYQRRRFVDVADLDRERDELLSWLTAKREHVLAQLDGLSDEQLRRPVLPSGWSCIGLVRHLTLSDERFWFEVVVAGRPLDFWPEGDGADWIVAADESVADVVQAYRDAIAASNAIIAARRLDEPPADPGQAPGDFPDLRSVVVHVLVETATHAGHLDATRELLDGHQRLVLD</sequence>
<proteinExistence type="predicted"/>
<reference evidence="1" key="1">
    <citation type="journal article" date="2014" name="Int. J. Syst. Evol. Microbiol.">
        <title>Complete genome sequence of Corynebacterium casei LMG S-19264T (=DSM 44701T), isolated from a smear-ripened cheese.</title>
        <authorList>
            <consortium name="US DOE Joint Genome Institute (JGI-PGF)"/>
            <person name="Walter F."/>
            <person name="Albersmeier A."/>
            <person name="Kalinowski J."/>
            <person name="Ruckert C."/>
        </authorList>
    </citation>
    <scope>NUCLEOTIDE SEQUENCE</scope>
    <source>
        <strain evidence="1">CGMCC 1.15085</strain>
    </source>
</reference>
<dbReference type="Proteomes" id="UP000636793">
    <property type="component" value="Unassembled WGS sequence"/>
</dbReference>
<dbReference type="InterPro" id="IPR034660">
    <property type="entry name" value="DinB/YfiT-like"/>
</dbReference>
<comment type="caution">
    <text evidence="1">The sequence shown here is derived from an EMBL/GenBank/DDBJ whole genome shotgun (WGS) entry which is preliminary data.</text>
</comment>
<name>A0A916WU56_9MICO</name>
<protein>
    <recommendedName>
        <fullName evidence="3">DinB family protein</fullName>
    </recommendedName>
</protein>
<dbReference type="InterPro" id="IPR007061">
    <property type="entry name" value="MST-like"/>
</dbReference>
<dbReference type="Gene3D" id="1.20.120.450">
    <property type="entry name" value="dinb family like domain"/>
    <property type="match status" value="1"/>
</dbReference>
<organism evidence="1 2">
    <name type="scientific">Flexivirga endophytica</name>
    <dbReference type="NCBI Taxonomy" id="1849103"/>
    <lineage>
        <taxon>Bacteria</taxon>
        <taxon>Bacillati</taxon>
        <taxon>Actinomycetota</taxon>
        <taxon>Actinomycetes</taxon>
        <taxon>Micrococcales</taxon>
        <taxon>Dermacoccaceae</taxon>
        <taxon>Flexivirga</taxon>
    </lineage>
</organism>
<gene>
    <name evidence="1" type="ORF">GCM10011492_20640</name>
</gene>
<evidence type="ECO:0008006" key="3">
    <source>
        <dbReference type="Google" id="ProtNLM"/>
    </source>
</evidence>
<accession>A0A916WU56</accession>
<reference evidence="1" key="2">
    <citation type="submission" date="2020-09" db="EMBL/GenBank/DDBJ databases">
        <authorList>
            <person name="Sun Q."/>
            <person name="Zhou Y."/>
        </authorList>
    </citation>
    <scope>NUCLEOTIDE SEQUENCE</scope>
    <source>
        <strain evidence="1">CGMCC 1.15085</strain>
    </source>
</reference>
<dbReference type="EMBL" id="BMHI01000003">
    <property type="protein sequence ID" value="GGB30086.1"/>
    <property type="molecule type" value="Genomic_DNA"/>
</dbReference>
<dbReference type="AlphaFoldDB" id="A0A916WU56"/>
<dbReference type="SUPFAM" id="SSF109854">
    <property type="entry name" value="DinB/YfiT-like putative metalloenzymes"/>
    <property type="match status" value="1"/>
</dbReference>
<evidence type="ECO:0000313" key="2">
    <source>
        <dbReference type="Proteomes" id="UP000636793"/>
    </source>
</evidence>
<dbReference type="Pfam" id="PF04978">
    <property type="entry name" value="MST"/>
    <property type="match status" value="1"/>
</dbReference>
<keyword evidence="2" id="KW-1185">Reference proteome</keyword>